<dbReference type="EMBL" id="BJXR01000033">
    <property type="protein sequence ID" value="GEN09283.1"/>
    <property type="molecule type" value="Genomic_DNA"/>
</dbReference>
<name>A0A511T6Q0_MYXFU</name>
<keyword evidence="7" id="KW-1185">Reference proteome</keyword>
<sequence>MSPSRLLVAVLLVALSGPQALAAAPASRRPRVDREAMREAMDAAATDEGAFSSSASYTQYLRARLLHHAGDHRGAVDALRLALATDDGHPLLLTRLAEEYARLGDLDKAERELRRAVERSSAYYPAHVLLGRVLMESGRFTRARLHLRRAMALKPREPEAYLVLAQLYLESGSPSEAVKVVESLSRALPGEASGYRRLGLALAERGDTARAERLLTEAATRDPGDVEVLGTLAKLYEETGRPGKAEETLAKALEHEPDSQEVLLAAGRSALKAGSPVRARAYFDRLLSLSGEPETAVRVAFSYLSEREPDAAVQVLEAAQRASDGEPRLAYYAGLVHERLRRFPEAAKAFASVPEGSDIYPDARVRLAKCLSLSGQHPRALALLRAALQEAPDDLEVRAQYARALERGGTPARAESVLKEGLSRQQSAALYDALAATLQRQGRGAEALVLLRDALARMPKDPALQYVMGAAFERQGDMAGAQARMRAVLEVEPDHAPALNFLGYLLAQSGRHLDEAERLVLRALELRPDNGAFLDSLGWVYFRRGDYPRAVEVLERASTLAPDEPVILEHLGDAYQRAARGPEAAGAWRRALEVLSLDPESAEPPGQREALERKLKALSTGAAGR</sequence>
<comment type="caution">
    <text evidence="5">The sequence shown here is derived from an EMBL/GenBank/DDBJ whole genome shotgun (WGS) entry which is preliminary data.</text>
</comment>
<accession>A0A511T6Q0</accession>
<feature type="repeat" description="TPR" evidence="3">
    <location>
        <begin position="226"/>
        <end position="259"/>
    </location>
</feature>
<gene>
    <name evidence="5" type="ORF">MFU01_43200</name>
    <name evidence="6" type="ORF">SAMN05443572_105539</name>
</gene>
<dbReference type="Pfam" id="PF13432">
    <property type="entry name" value="TPR_16"/>
    <property type="match status" value="2"/>
</dbReference>
<reference evidence="5 8" key="2">
    <citation type="submission" date="2019-07" db="EMBL/GenBank/DDBJ databases">
        <title>Whole genome shotgun sequence of Myxococcus fulvus NBRC 100333.</title>
        <authorList>
            <person name="Hosoyama A."/>
            <person name="Uohara A."/>
            <person name="Ohji S."/>
            <person name="Ichikawa N."/>
        </authorList>
    </citation>
    <scope>NUCLEOTIDE SEQUENCE [LARGE SCALE GENOMIC DNA]</scope>
    <source>
        <strain evidence="5 8">NBRC 100333</strain>
    </source>
</reference>
<dbReference type="RefSeq" id="WP_074955492.1">
    <property type="nucleotide sequence ID" value="NZ_BJXR01000033.1"/>
</dbReference>
<dbReference type="Proteomes" id="UP000183760">
    <property type="component" value="Unassembled WGS sequence"/>
</dbReference>
<dbReference type="SUPFAM" id="SSF48452">
    <property type="entry name" value="TPR-like"/>
    <property type="match status" value="3"/>
</dbReference>
<evidence type="ECO:0000256" key="4">
    <source>
        <dbReference type="SAM" id="SignalP"/>
    </source>
</evidence>
<dbReference type="Gene3D" id="1.25.40.10">
    <property type="entry name" value="Tetratricopeptide repeat domain"/>
    <property type="match status" value="2"/>
</dbReference>
<feature type="repeat" description="TPR" evidence="3">
    <location>
        <begin position="124"/>
        <end position="157"/>
    </location>
</feature>
<feature type="repeat" description="TPR" evidence="3">
    <location>
        <begin position="531"/>
        <end position="564"/>
    </location>
</feature>
<dbReference type="PANTHER" id="PTHR45586">
    <property type="entry name" value="TPR REPEAT-CONTAINING PROTEIN PA4667"/>
    <property type="match status" value="1"/>
</dbReference>
<evidence type="ECO:0000256" key="3">
    <source>
        <dbReference type="PROSITE-ProRule" id="PRU00339"/>
    </source>
</evidence>
<dbReference type="Pfam" id="PF14559">
    <property type="entry name" value="TPR_19"/>
    <property type="match status" value="3"/>
</dbReference>
<evidence type="ECO:0000313" key="7">
    <source>
        <dbReference type="Proteomes" id="UP000183760"/>
    </source>
</evidence>
<dbReference type="STRING" id="1334629.MFUL124B02_27975"/>
<dbReference type="InterPro" id="IPR019734">
    <property type="entry name" value="TPR_rpt"/>
</dbReference>
<dbReference type="EMBL" id="FOIB01000005">
    <property type="protein sequence ID" value="SEU17077.1"/>
    <property type="molecule type" value="Genomic_DNA"/>
</dbReference>
<keyword evidence="4" id="KW-0732">Signal</keyword>
<reference evidence="6 7" key="1">
    <citation type="submission" date="2016-10" db="EMBL/GenBank/DDBJ databases">
        <authorList>
            <person name="Varghese N."/>
            <person name="Submissions S."/>
        </authorList>
    </citation>
    <scope>NUCLEOTIDE SEQUENCE [LARGE SCALE GENOMIC DNA]</scope>
    <source>
        <strain evidence="6 7">DSM 16525</strain>
    </source>
</reference>
<dbReference type="Pfam" id="PF07721">
    <property type="entry name" value="TPR_4"/>
    <property type="match status" value="1"/>
</dbReference>
<dbReference type="AlphaFoldDB" id="A0A511T6Q0"/>
<keyword evidence="1" id="KW-0677">Repeat</keyword>
<organism evidence="5 8">
    <name type="scientific">Myxococcus fulvus</name>
    <dbReference type="NCBI Taxonomy" id="33"/>
    <lineage>
        <taxon>Bacteria</taxon>
        <taxon>Pseudomonadati</taxon>
        <taxon>Myxococcota</taxon>
        <taxon>Myxococcia</taxon>
        <taxon>Myxococcales</taxon>
        <taxon>Cystobacterineae</taxon>
        <taxon>Myxococcaceae</taxon>
        <taxon>Myxococcus</taxon>
    </lineage>
</organism>
<proteinExistence type="predicted"/>
<dbReference type="PROSITE" id="PS50005">
    <property type="entry name" value="TPR"/>
    <property type="match status" value="4"/>
</dbReference>
<dbReference type="GO" id="GO:0042802">
    <property type="term" value="F:identical protein binding"/>
    <property type="evidence" value="ECO:0007669"/>
    <property type="project" value="InterPro"/>
</dbReference>
<dbReference type="SMART" id="SM00028">
    <property type="entry name" value="TPR"/>
    <property type="match status" value="12"/>
</dbReference>
<protein>
    <submittedName>
        <fullName evidence="6">Tetratricopeptide repeat-containing protein</fullName>
    </submittedName>
</protein>
<keyword evidence="2 3" id="KW-0802">TPR repeat</keyword>
<dbReference type="Proteomes" id="UP000321514">
    <property type="component" value="Unassembled WGS sequence"/>
</dbReference>
<dbReference type="OrthoDB" id="9766710at2"/>
<dbReference type="InterPro" id="IPR011717">
    <property type="entry name" value="TPR-4"/>
</dbReference>
<feature type="repeat" description="TPR" evidence="3">
    <location>
        <begin position="192"/>
        <end position="225"/>
    </location>
</feature>
<evidence type="ECO:0000313" key="8">
    <source>
        <dbReference type="Proteomes" id="UP000321514"/>
    </source>
</evidence>
<dbReference type="Pfam" id="PF13181">
    <property type="entry name" value="TPR_8"/>
    <property type="match status" value="1"/>
</dbReference>
<feature type="chain" id="PRO_5022865124" evidence="4">
    <location>
        <begin position="23"/>
        <end position="625"/>
    </location>
</feature>
<evidence type="ECO:0000313" key="5">
    <source>
        <dbReference type="EMBL" id="GEN09283.1"/>
    </source>
</evidence>
<evidence type="ECO:0000256" key="2">
    <source>
        <dbReference type="ARBA" id="ARBA00022803"/>
    </source>
</evidence>
<dbReference type="InterPro" id="IPR011990">
    <property type="entry name" value="TPR-like_helical_dom_sf"/>
</dbReference>
<evidence type="ECO:0000313" key="6">
    <source>
        <dbReference type="EMBL" id="SEU17077.1"/>
    </source>
</evidence>
<feature type="signal peptide" evidence="4">
    <location>
        <begin position="1"/>
        <end position="22"/>
    </location>
</feature>
<dbReference type="PANTHER" id="PTHR45586:SF14">
    <property type="entry name" value="TETRATRICOPEPTIDE TPR_2 REPEAT PROTEIN"/>
    <property type="match status" value="1"/>
</dbReference>
<dbReference type="InterPro" id="IPR051012">
    <property type="entry name" value="CellSynth/LPSAsmb/PSIAsmb"/>
</dbReference>
<evidence type="ECO:0000256" key="1">
    <source>
        <dbReference type="ARBA" id="ARBA00022737"/>
    </source>
</evidence>